<keyword evidence="2" id="KW-1185">Reference proteome</keyword>
<accession>A0A2S6GYX3</accession>
<dbReference type="RefSeq" id="WP_146107931.1">
    <property type="nucleotide sequence ID" value="NZ_CP154825.1"/>
</dbReference>
<protein>
    <submittedName>
        <fullName evidence="1">Uncharacterized protein</fullName>
    </submittedName>
</protein>
<name>A0A2S6GYX3_9PSEU</name>
<sequence length="85" mass="8930">MTTALLLVALAGLLVYGLDRNHSRSLHTRLAGSTDVEDRDLARTTAELAAAATWSDVDRVAAAGVERRAVSARTAATVRPASATR</sequence>
<organism evidence="1 2">
    <name type="scientific">Actinokineospora auranticolor</name>
    <dbReference type="NCBI Taxonomy" id="155976"/>
    <lineage>
        <taxon>Bacteria</taxon>
        <taxon>Bacillati</taxon>
        <taxon>Actinomycetota</taxon>
        <taxon>Actinomycetes</taxon>
        <taxon>Pseudonocardiales</taxon>
        <taxon>Pseudonocardiaceae</taxon>
        <taxon>Actinokineospora</taxon>
    </lineage>
</organism>
<evidence type="ECO:0000313" key="2">
    <source>
        <dbReference type="Proteomes" id="UP000239203"/>
    </source>
</evidence>
<evidence type="ECO:0000313" key="1">
    <source>
        <dbReference type="EMBL" id="PPK70360.1"/>
    </source>
</evidence>
<dbReference type="AlphaFoldDB" id="A0A2S6GYX3"/>
<reference evidence="1 2" key="1">
    <citation type="submission" date="2018-02" db="EMBL/GenBank/DDBJ databases">
        <title>Genomic Encyclopedia of Archaeal and Bacterial Type Strains, Phase II (KMG-II): from individual species to whole genera.</title>
        <authorList>
            <person name="Goeker M."/>
        </authorList>
    </citation>
    <scope>NUCLEOTIDE SEQUENCE [LARGE SCALE GENOMIC DNA]</scope>
    <source>
        <strain evidence="1 2">YU 961-1</strain>
    </source>
</reference>
<dbReference type="Proteomes" id="UP000239203">
    <property type="component" value="Unassembled WGS sequence"/>
</dbReference>
<comment type="caution">
    <text evidence="1">The sequence shown here is derived from an EMBL/GenBank/DDBJ whole genome shotgun (WGS) entry which is preliminary data.</text>
</comment>
<proteinExistence type="predicted"/>
<gene>
    <name evidence="1" type="ORF">CLV40_102273</name>
</gene>
<dbReference type="EMBL" id="PTIX01000002">
    <property type="protein sequence ID" value="PPK70360.1"/>
    <property type="molecule type" value="Genomic_DNA"/>
</dbReference>